<evidence type="ECO:0000313" key="3">
    <source>
        <dbReference type="Proteomes" id="UP001221142"/>
    </source>
</evidence>
<comment type="caution">
    <text evidence="2">The sequence shown here is derived from an EMBL/GenBank/DDBJ whole genome shotgun (WGS) entry which is preliminary data.</text>
</comment>
<dbReference type="AlphaFoldDB" id="A0AAD7CAN4"/>
<feature type="transmembrane region" description="Helical" evidence="1">
    <location>
        <begin position="54"/>
        <end position="84"/>
    </location>
</feature>
<keyword evidence="1" id="KW-0812">Transmembrane</keyword>
<organism evidence="2 3">
    <name type="scientific">Roridomyces roridus</name>
    <dbReference type="NCBI Taxonomy" id="1738132"/>
    <lineage>
        <taxon>Eukaryota</taxon>
        <taxon>Fungi</taxon>
        <taxon>Dikarya</taxon>
        <taxon>Basidiomycota</taxon>
        <taxon>Agaricomycotina</taxon>
        <taxon>Agaricomycetes</taxon>
        <taxon>Agaricomycetidae</taxon>
        <taxon>Agaricales</taxon>
        <taxon>Marasmiineae</taxon>
        <taxon>Mycenaceae</taxon>
        <taxon>Roridomyces</taxon>
    </lineage>
</organism>
<evidence type="ECO:0000313" key="2">
    <source>
        <dbReference type="EMBL" id="KAJ7643928.1"/>
    </source>
</evidence>
<sequence>MADTLDFQTAWAQVIPYIKQTAVSLFLNGMYNLLVVVALYFLSRREPGPGKRILICTILVMCTFAAVEMALQLVAAALALQAVYSAALNQVGDALDSLQDMSNMMGFVEETLLVVNNAIADGFFMYRCYMIWGRNRNVVILPLVLLMATIGLGFATVYRNHFSPPQYHIDSRILFGLIMFNNLLLTCLTAAPIWRSRRHLKILGQTKFIRRYNTALTMVLESSSIYFVCTTVGVLLLSLPGGPLVSVVPQHSYVYGVGTQLTNILPTLIIVQASLSRHIDASAVTKKLAPV</sequence>
<protein>
    <submittedName>
        <fullName evidence="2">Uncharacterized protein</fullName>
    </submittedName>
</protein>
<feature type="transmembrane region" description="Helical" evidence="1">
    <location>
        <begin position="252"/>
        <end position="271"/>
    </location>
</feature>
<reference evidence="2" key="1">
    <citation type="submission" date="2023-03" db="EMBL/GenBank/DDBJ databases">
        <title>Massive genome expansion in bonnet fungi (Mycena s.s.) driven by repeated elements and novel gene families across ecological guilds.</title>
        <authorList>
            <consortium name="Lawrence Berkeley National Laboratory"/>
            <person name="Harder C.B."/>
            <person name="Miyauchi S."/>
            <person name="Viragh M."/>
            <person name="Kuo A."/>
            <person name="Thoen E."/>
            <person name="Andreopoulos B."/>
            <person name="Lu D."/>
            <person name="Skrede I."/>
            <person name="Drula E."/>
            <person name="Henrissat B."/>
            <person name="Morin E."/>
            <person name="Kohler A."/>
            <person name="Barry K."/>
            <person name="LaButti K."/>
            <person name="Morin E."/>
            <person name="Salamov A."/>
            <person name="Lipzen A."/>
            <person name="Mereny Z."/>
            <person name="Hegedus B."/>
            <person name="Baldrian P."/>
            <person name="Stursova M."/>
            <person name="Weitz H."/>
            <person name="Taylor A."/>
            <person name="Grigoriev I.V."/>
            <person name="Nagy L.G."/>
            <person name="Martin F."/>
            <person name="Kauserud H."/>
        </authorList>
    </citation>
    <scope>NUCLEOTIDE SEQUENCE</scope>
    <source>
        <strain evidence="2">9284</strain>
    </source>
</reference>
<feature type="transmembrane region" description="Helical" evidence="1">
    <location>
        <begin position="173"/>
        <end position="194"/>
    </location>
</feature>
<accession>A0AAD7CAN4</accession>
<feature type="transmembrane region" description="Helical" evidence="1">
    <location>
        <begin position="104"/>
        <end position="126"/>
    </location>
</feature>
<dbReference type="EMBL" id="JARKIF010000003">
    <property type="protein sequence ID" value="KAJ7643928.1"/>
    <property type="molecule type" value="Genomic_DNA"/>
</dbReference>
<dbReference type="Proteomes" id="UP001221142">
    <property type="component" value="Unassembled WGS sequence"/>
</dbReference>
<feature type="transmembrane region" description="Helical" evidence="1">
    <location>
        <begin position="138"/>
        <end position="158"/>
    </location>
</feature>
<keyword evidence="1" id="KW-0472">Membrane</keyword>
<name>A0AAD7CAN4_9AGAR</name>
<evidence type="ECO:0000256" key="1">
    <source>
        <dbReference type="SAM" id="Phobius"/>
    </source>
</evidence>
<gene>
    <name evidence="2" type="ORF">FB45DRAFT_896460</name>
</gene>
<feature type="transmembrane region" description="Helical" evidence="1">
    <location>
        <begin position="20"/>
        <end position="42"/>
    </location>
</feature>
<keyword evidence="1" id="KW-1133">Transmembrane helix</keyword>
<proteinExistence type="predicted"/>
<keyword evidence="3" id="KW-1185">Reference proteome</keyword>
<feature type="transmembrane region" description="Helical" evidence="1">
    <location>
        <begin position="215"/>
        <end position="240"/>
    </location>
</feature>